<sequence length="457" mass="51254">MLPQRVNRRGYYQFSLPAPPIQPQESGRRRRRGVGEAAPRFLAPFIWGPSSEAGGMWGRHYWGGPRPSCGAGGAEAGGGVVVMFAWLSSQERHVRAHVELYAALGWACLVCHSDFLTLFMPDKAAVLADRVLTELVKELKVRPLPVVFASFSGGPKGCTYKVLQLIERRCKGQLSLDDYQLVRDCVCGQMYDSSPVDFVSDLGTRFLLHPSVLKMSEPPRVLSWMTKGIASGLDTLFIAKFEAQRKEYWETLYSSVHVGPILILCSEDDELATCSVIQNFGRRLLELGGDVNFVKWHSSTHVGHYKHHTEEYRAAVTELLMKASALYMSSRRLNDYEVGTSEHSDKSYSAHDLHKTAVRSSDRLRRVPADPADHFFLPSSMEYQESSSSETPKPELFNMTSIESMNPDGVLGKMLYDVCVPKNVEGWDFNPASTNGNFTARHHGNFNQIKCIRRSRL</sequence>
<keyword evidence="2" id="KW-1185">Reference proteome</keyword>
<organism evidence="1 2">
    <name type="scientific">Avena sativa</name>
    <name type="common">Oat</name>
    <dbReference type="NCBI Taxonomy" id="4498"/>
    <lineage>
        <taxon>Eukaryota</taxon>
        <taxon>Viridiplantae</taxon>
        <taxon>Streptophyta</taxon>
        <taxon>Embryophyta</taxon>
        <taxon>Tracheophyta</taxon>
        <taxon>Spermatophyta</taxon>
        <taxon>Magnoliopsida</taxon>
        <taxon>Liliopsida</taxon>
        <taxon>Poales</taxon>
        <taxon>Poaceae</taxon>
        <taxon>BOP clade</taxon>
        <taxon>Pooideae</taxon>
        <taxon>Poodae</taxon>
        <taxon>Poeae</taxon>
        <taxon>Poeae Chloroplast Group 1 (Aveneae type)</taxon>
        <taxon>Aveninae</taxon>
        <taxon>Avena</taxon>
    </lineage>
</organism>
<dbReference type="EnsemblPlants" id="AVESA.00010b.r2.4DG0718540.1">
    <property type="protein sequence ID" value="AVESA.00010b.r2.4DG0718540.1.CDS"/>
    <property type="gene ID" value="AVESA.00010b.r2.4DG0718540"/>
</dbReference>
<protein>
    <submittedName>
        <fullName evidence="1">Uncharacterized protein</fullName>
    </submittedName>
</protein>
<evidence type="ECO:0000313" key="2">
    <source>
        <dbReference type="Proteomes" id="UP001732700"/>
    </source>
</evidence>
<proteinExistence type="predicted"/>
<reference evidence="1" key="2">
    <citation type="submission" date="2025-09" db="UniProtKB">
        <authorList>
            <consortium name="EnsemblPlants"/>
        </authorList>
    </citation>
    <scope>IDENTIFICATION</scope>
</reference>
<accession>A0ACD5X2Z3</accession>
<reference evidence="1" key="1">
    <citation type="submission" date="2021-05" db="EMBL/GenBank/DDBJ databases">
        <authorList>
            <person name="Scholz U."/>
            <person name="Mascher M."/>
            <person name="Fiebig A."/>
        </authorList>
    </citation>
    <scope>NUCLEOTIDE SEQUENCE [LARGE SCALE GENOMIC DNA]</scope>
</reference>
<evidence type="ECO:0000313" key="1">
    <source>
        <dbReference type="EnsemblPlants" id="AVESA.00010b.r2.4DG0718540.1.CDS"/>
    </source>
</evidence>
<name>A0ACD5X2Z3_AVESA</name>
<dbReference type="Proteomes" id="UP001732700">
    <property type="component" value="Chromosome 4D"/>
</dbReference>